<dbReference type="PROSITE" id="PS50824">
    <property type="entry name" value="DAPIN"/>
    <property type="match status" value="1"/>
</dbReference>
<dbReference type="GO" id="GO:0050727">
    <property type="term" value="P:regulation of inflammatory response"/>
    <property type="evidence" value="ECO:0007669"/>
    <property type="project" value="TreeGrafter"/>
</dbReference>
<evidence type="ECO:0000259" key="8">
    <source>
        <dbReference type="PROSITE" id="PS50824"/>
    </source>
</evidence>
<evidence type="ECO:0000256" key="7">
    <source>
        <dbReference type="ARBA" id="ARBA00022840"/>
    </source>
</evidence>
<dbReference type="FunFam" id="3.40.50.300:FF:000897">
    <property type="entry name" value="NLR family pyrin domain containing 1"/>
    <property type="match status" value="1"/>
</dbReference>
<dbReference type="GeneID" id="114515350"/>
<comment type="similarity">
    <text evidence="2">Belongs to the NLRP family.</text>
</comment>
<dbReference type="SUPFAM" id="SSF52540">
    <property type="entry name" value="P-loop containing nucleoside triphosphate hydrolases"/>
    <property type="match status" value="1"/>
</dbReference>
<dbReference type="GO" id="GO:0005829">
    <property type="term" value="C:cytosol"/>
    <property type="evidence" value="ECO:0007669"/>
    <property type="project" value="UniProtKB-SubCell"/>
</dbReference>
<dbReference type="Pfam" id="PF17779">
    <property type="entry name" value="WHD_NOD2"/>
    <property type="match status" value="1"/>
</dbReference>
<dbReference type="KEGG" id="pdic:114515350"/>
<evidence type="ECO:0000256" key="6">
    <source>
        <dbReference type="ARBA" id="ARBA00022741"/>
    </source>
</evidence>
<name>A0A7E6EDP9_9CHIR</name>
<dbReference type="RefSeq" id="XP_035889097.1">
    <property type="nucleotide sequence ID" value="XM_036033204.1"/>
</dbReference>
<keyword evidence="10" id="KW-1185">Reference proteome</keyword>
<dbReference type="PANTHER" id="PTHR45690">
    <property type="entry name" value="NACHT, LRR AND PYD DOMAINS-CONTAINING PROTEIN 12"/>
    <property type="match status" value="1"/>
</dbReference>
<evidence type="ECO:0000313" key="11">
    <source>
        <dbReference type="RefSeq" id="XP_035889097.1"/>
    </source>
</evidence>
<dbReference type="PANTHER" id="PTHR45690:SF15">
    <property type="entry name" value="NACHT, LRR AND PYD DOMAINS-CONTAINING PROTEIN 14"/>
    <property type="match status" value="1"/>
</dbReference>
<proteinExistence type="inferred from homology"/>
<keyword evidence="5" id="KW-0677">Repeat</keyword>
<dbReference type="SUPFAM" id="SSF52047">
    <property type="entry name" value="RNI-like"/>
    <property type="match status" value="1"/>
</dbReference>
<dbReference type="PROSITE" id="PS50837">
    <property type="entry name" value="NACHT"/>
    <property type="match status" value="1"/>
</dbReference>
<dbReference type="SMART" id="SM01289">
    <property type="entry name" value="PYRIN"/>
    <property type="match status" value="1"/>
</dbReference>
<dbReference type="InParanoid" id="A0A7E6EDP9"/>
<keyword evidence="3" id="KW-0963">Cytoplasm</keyword>
<dbReference type="InterPro" id="IPR011029">
    <property type="entry name" value="DEATH-like_dom_sf"/>
</dbReference>
<evidence type="ECO:0000313" key="10">
    <source>
        <dbReference type="Proteomes" id="UP000504628"/>
    </source>
</evidence>
<feature type="domain" description="NACHT" evidence="9">
    <location>
        <begin position="235"/>
        <end position="544"/>
    </location>
</feature>
<organism evidence="10 11">
    <name type="scientific">Phyllostomus discolor</name>
    <name type="common">pale spear-nosed bat</name>
    <dbReference type="NCBI Taxonomy" id="89673"/>
    <lineage>
        <taxon>Eukaryota</taxon>
        <taxon>Metazoa</taxon>
        <taxon>Chordata</taxon>
        <taxon>Craniata</taxon>
        <taxon>Vertebrata</taxon>
        <taxon>Euteleostomi</taxon>
        <taxon>Mammalia</taxon>
        <taxon>Eutheria</taxon>
        <taxon>Laurasiatheria</taxon>
        <taxon>Chiroptera</taxon>
        <taxon>Yangochiroptera</taxon>
        <taxon>Phyllostomidae</taxon>
        <taxon>Phyllostominae</taxon>
        <taxon>Phyllostomus</taxon>
    </lineage>
</organism>
<dbReference type="InterPro" id="IPR027417">
    <property type="entry name" value="P-loop_NTPase"/>
</dbReference>
<dbReference type="OrthoDB" id="428577at2759"/>
<dbReference type="InterPro" id="IPR032675">
    <property type="entry name" value="LRR_dom_sf"/>
</dbReference>
<keyword evidence="6" id="KW-0547">Nucleotide-binding</keyword>
<reference evidence="11" key="1">
    <citation type="submission" date="2025-08" db="UniProtKB">
        <authorList>
            <consortium name="RefSeq"/>
        </authorList>
    </citation>
    <scope>IDENTIFICATION</scope>
    <source>
        <tissue evidence="11">Muscle</tissue>
    </source>
</reference>
<dbReference type="AlphaFoldDB" id="A0A7E6EDP9"/>
<evidence type="ECO:0000256" key="1">
    <source>
        <dbReference type="ARBA" id="ARBA00004514"/>
    </source>
</evidence>
<keyword evidence="4" id="KW-0433">Leucine-rich repeat</keyword>
<feature type="domain" description="Pyrin" evidence="8">
    <location>
        <begin position="65"/>
        <end position="156"/>
    </location>
</feature>
<accession>A0A7E6EDP9</accession>
<dbReference type="Gene3D" id="3.80.10.10">
    <property type="entry name" value="Ribonuclease Inhibitor"/>
    <property type="match status" value="1"/>
</dbReference>
<dbReference type="GO" id="GO:0005524">
    <property type="term" value="F:ATP binding"/>
    <property type="evidence" value="ECO:0007669"/>
    <property type="project" value="UniProtKB-KW"/>
</dbReference>
<evidence type="ECO:0000256" key="4">
    <source>
        <dbReference type="ARBA" id="ARBA00022614"/>
    </source>
</evidence>
<dbReference type="InterPro" id="IPR041075">
    <property type="entry name" value="NOD1/2_WH"/>
</dbReference>
<dbReference type="SMART" id="SM00368">
    <property type="entry name" value="LRR_RI"/>
    <property type="match status" value="1"/>
</dbReference>
<protein>
    <submittedName>
        <fullName evidence="11">NACHT, LRR and PYD domains-containing protein 1-like isoform X1</fullName>
    </submittedName>
</protein>
<dbReference type="Pfam" id="PF17776">
    <property type="entry name" value="NLRC4_HD2"/>
    <property type="match status" value="1"/>
</dbReference>
<dbReference type="SUPFAM" id="SSF47986">
    <property type="entry name" value="DEATH domain"/>
    <property type="match status" value="1"/>
</dbReference>
<gene>
    <name evidence="11" type="primary">LOC114515350</name>
</gene>
<dbReference type="InterPro" id="IPR007111">
    <property type="entry name" value="NACHT_NTPase"/>
</dbReference>
<evidence type="ECO:0000256" key="2">
    <source>
        <dbReference type="ARBA" id="ARBA00008665"/>
    </source>
</evidence>
<evidence type="ECO:0000256" key="5">
    <source>
        <dbReference type="ARBA" id="ARBA00022737"/>
    </source>
</evidence>
<keyword evidence="7" id="KW-0067">ATP-binding</keyword>
<comment type="subcellular location">
    <subcellularLocation>
        <location evidence="1">Cytoplasm</location>
        <location evidence="1">Cytosol</location>
    </subcellularLocation>
</comment>
<dbReference type="InterPro" id="IPR004020">
    <property type="entry name" value="DAPIN"/>
</dbReference>
<dbReference type="CDD" id="cd08320">
    <property type="entry name" value="Pyrin_NALPs"/>
    <property type="match status" value="1"/>
</dbReference>
<dbReference type="InterPro" id="IPR050637">
    <property type="entry name" value="NLRP_innate_immun_reg"/>
</dbReference>
<dbReference type="Pfam" id="PF05729">
    <property type="entry name" value="NACHT"/>
    <property type="match status" value="1"/>
</dbReference>
<dbReference type="Gene3D" id="1.10.533.10">
    <property type="entry name" value="Death Domain, Fas"/>
    <property type="match status" value="1"/>
</dbReference>
<dbReference type="InterPro" id="IPR041267">
    <property type="entry name" value="NLRP_HD2"/>
</dbReference>
<dbReference type="Proteomes" id="UP000504628">
    <property type="component" value="Chromosome 8"/>
</dbReference>
<evidence type="ECO:0000259" key="9">
    <source>
        <dbReference type="PROSITE" id="PS50837"/>
    </source>
</evidence>
<evidence type="ECO:0000256" key="3">
    <source>
        <dbReference type="ARBA" id="ARBA00022490"/>
    </source>
</evidence>
<sequence>MITTPVESCTGRWLVPRMSAILCLSDAPHYTPSPEISPNALRARTEKSRWADKALLANQVGEAEMADSVQQQLAQTLELMTKEQLKEFQQLLHDQDLCKQSPGVPTTQPEKVDSMEVASLLVAQYGEQQAWDLALQTWEQMGLNELCARVQKEATLESGITEKYSKESGEMPCHTRSWKNEDIQQKFTQLLQRSRPRGYDFPLWMRKHGGTDDHKHLIGVGELFGPGHGTQGKPLTVILHGVAGIGKSTLARQVRRAWEEGRLYRDSFQHVFYFNCRELAQSRTLSLAELISKDWAGPAVPIGKILSQQKNLLFILDNLDEPKWDLKQHSSEFCLHWSQQQQVHTLLGSLLKKILFPGASLLITARITALGKLIPSLKQPRWVEVLGFSESARRDYFYTYFTDESQAIKAFSSVESNPALLTMCVMPLVSWLVCTCLKQQIDKGQELSLTCQTITALCLHYFFHILQVQSLGTKLWDFCSLAAKGTRQGKTLFFPEDLKKHGLDEDITSTLLKMAVLQEDPTSLSYSFMHLCFQEFFAAMSYALGDELISIKSMKDLVGQYEMVSVFGEPSTCFLFGLFSEQGMREMESIFKCQLSWKKRDNLLKLAKKQVNRTQQNLQPSCWDLLHSFYEIQNESFLTEVMSSVPEMRICVQTDMELLVFTFCIKFSQLLKRLKLNEGGLHGEAQRPSHVILFSLGPFTDAWWQIFFSIFSVDGSLQELDLSGNFLSYSAVQTLCEALKSPHCHLKTLRSP</sequence>
<dbReference type="Gene3D" id="3.40.50.300">
    <property type="entry name" value="P-loop containing nucleotide triphosphate hydrolases"/>
    <property type="match status" value="1"/>
</dbReference>
<dbReference type="Pfam" id="PF02758">
    <property type="entry name" value="PYRIN"/>
    <property type="match status" value="1"/>
</dbReference>